<gene>
    <name evidence="4" type="ORF">CWE07_03970</name>
</gene>
<dbReference type="InterPro" id="IPR027385">
    <property type="entry name" value="Beta-barrel_OMP"/>
</dbReference>
<dbReference type="EMBL" id="PIPK01000002">
    <property type="protein sequence ID" value="RUO27776.1"/>
    <property type="molecule type" value="Genomic_DNA"/>
</dbReference>
<dbReference type="SUPFAM" id="SSF56925">
    <property type="entry name" value="OMPA-like"/>
    <property type="match status" value="1"/>
</dbReference>
<proteinExistence type="predicted"/>
<protein>
    <recommendedName>
        <fullName evidence="3">Outer membrane protein beta-barrel domain-containing protein</fullName>
    </recommendedName>
</protein>
<sequence length="206" mass="22132">MMKTKPMVLSTLAALTLGLGSQAALAQVSPSETPSFSYVEAKYVERDEADTTFDGFEAELSARLGQYMFVSGSYSEVSGSVTGLGSTDLDIATGRVGFIFGQDQRVSAYVGPQVAYIKTNYGLGSDGEWQIGDESTTDWGAFAGVRAMVLPRMELNGEVSYIDFDRESLTSYSAGTRIYLTRNLAATGQLRMGDLDGFTVGVTYAF</sequence>
<evidence type="ECO:0000256" key="1">
    <source>
        <dbReference type="ARBA" id="ARBA00022729"/>
    </source>
</evidence>
<dbReference type="InterPro" id="IPR011250">
    <property type="entry name" value="OMP/PagP_B-barrel"/>
</dbReference>
<feature type="chain" id="PRO_5046248919" description="Outer membrane protein beta-barrel domain-containing protein" evidence="2">
    <location>
        <begin position="27"/>
        <end position="206"/>
    </location>
</feature>
<dbReference type="RefSeq" id="WP_111568684.1">
    <property type="nucleotide sequence ID" value="NZ_PIPK01000002.1"/>
</dbReference>
<keyword evidence="1 2" id="KW-0732">Signal</keyword>
<dbReference type="Gene3D" id="2.40.160.20">
    <property type="match status" value="1"/>
</dbReference>
<reference evidence="4 5" key="1">
    <citation type="journal article" date="2018" name="Front. Microbiol.">
        <title>Genome-Based Analysis Reveals the Taxonomy and Diversity of the Family Idiomarinaceae.</title>
        <authorList>
            <person name="Liu Y."/>
            <person name="Lai Q."/>
            <person name="Shao Z."/>
        </authorList>
    </citation>
    <scope>NUCLEOTIDE SEQUENCE [LARGE SCALE GENOMIC DNA]</scope>
    <source>
        <strain evidence="4 5">CF12-14</strain>
    </source>
</reference>
<feature type="signal peptide" evidence="2">
    <location>
        <begin position="1"/>
        <end position="26"/>
    </location>
</feature>
<organism evidence="4 5">
    <name type="scientific">Aliidiomarina maris</name>
    <dbReference type="NCBI Taxonomy" id="531312"/>
    <lineage>
        <taxon>Bacteria</taxon>
        <taxon>Pseudomonadati</taxon>
        <taxon>Pseudomonadota</taxon>
        <taxon>Gammaproteobacteria</taxon>
        <taxon>Alteromonadales</taxon>
        <taxon>Idiomarinaceae</taxon>
        <taxon>Aliidiomarina</taxon>
    </lineage>
</organism>
<evidence type="ECO:0000313" key="4">
    <source>
        <dbReference type="EMBL" id="RUO27776.1"/>
    </source>
</evidence>
<feature type="domain" description="Outer membrane protein beta-barrel" evidence="3">
    <location>
        <begin position="13"/>
        <end position="206"/>
    </location>
</feature>
<accession>A0ABY0BU87</accession>
<dbReference type="Proteomes" id="UP000287865">
    <property type="component" value="Unassembled WGS sequence"/>
</dbReference>
<evidence type="ECO:0000313" key="5">
    <source>
        <dbReference type="Proteomes" id="UP000287865"/>
    </source>
</evidence>
<comment type="caution">
    <text evidence="4">The sequence shown here is derived from an EMBL/GenBank/DDBJ whole genome shotgun (WGS) entry which is preliminary data.</text>
</comment>
<name>A0ABY0BU87_9GAMM</name>
<keyword evidence="5" id="KW-1185">Reference proteome</keyword>
<evidence type="ECO:0000259" key="3">
    <source>
        <dbReference type="Pfam" id="PF13505"/>
    </source>
</evidence>
<evidence type="ECO:0000256" key="2">
    <source>
        <dbReference type="SAM" id="SignalP"/>
    </source>
</evidence>
<dbReference type="Pfam" id="PF13505">
    <property type="entry name" value="OMP_b-brl"/>
    <property type="match status" value="1"/>
</dbReference>